<dbReference type="InterPro" id="IPR027417">
    <property type="entry name" value="P-loop_NTPase"/>
</dbReference>
<dbReference type="Gene3D" id="3.40.50.300">
    <property type="entry name" value="P-loop containing nucleotide triphosphate hydrolases"/>
    <property type="match status" value="1"/>
</dbReference>
<sequence length="424" mass="46467">MTEITPHNAFTPAKEVQDIDRFAGRAQALDALAAALQADGAQIVLYGQRGIGKSSLSRILTQIATNDEAAISRLETQPHRKFDYLPIYITCDDSVIDVERLCLRLLTDEQALAPWIPFKVTERKSSGEGGGKLGIKVIELSGKLSESIAERQTEVESDVMSTFINACRKLVTGGVAADGILIVVDEFDRISDKSGIASILKALGPEKVTFALVGVAADVRDLIADHESVARQISDGTILVPPMDESELAEIISRAMASLNDKYSFHVDAIKWITTISRGHPFYVHLVGRHALLRAISQNCSVVTEVIAREALADIAFKGSAPIQEAEYKKAVGHSYIREHILKKFAGIDSEEVYTTNLYADIAKELGIDPSAISVYVGQLASEKYGAVLERTRDRYYQFKDSLFKAYAAARPYERKASDKEDDA</sequence>
<feature type="domain" description="Novel STAND NTPase 1" evidence="1">
    <location>
        <begin position="16"/>
        <end position="257"/>
    </location>
</feature>
<reference evidence="2" key="1">
    <citation type="submission" date="2015-10" db="EMBL/GenBank/DDBJ databases">
        <authorList>
            <person name="Gilbert D.G."/>
        </authorList>
    </citation>
    <scope>NUCLEOTIDE SEQUENCE</scope>
    <source>
        <strain evidence="2">Phyl III-seqv23</strain>
    </source>
</reference>
<dbReference type="InterPro" id="IPR052026">
    <property type="entry name" value="ExeA_AAA_ATPase_DNA-bind"/>
</dbReference>
<evidence type="ECO:0000313" key="2">
    <source>
        <dbReference type="EMBL" id="CUV14121.1"/>
    </source>
</evidence>
<accession>A0A0S4TVS0</accession>
<dbReference type="PANTHER" id="PTHR35894">
    <property type="entry name" value="GENERAL SECRETION PATHWAY PROTEIN A-RELATED"/>
    <property type="match status" value="1"/>
</dbReference>
<protein>
    <recommendedName>
        <fullName evidence="1">Novel STAND NTPase 1 domain-containing protein</fullName>
    </recommendedName>
</protein>
<proteinExistence type="predicted"/>
<name>A0A0S4TVS0_RALSL</name>
<gene>
    <name evidence="2" type="ORF">RUN39_v1_700013</name>
</gene>
<dbReference type="SUPFAM" id="SSF52540">
    <property type="entry name" value="P-loop containing nucleoside triphosphate hydrolases"/>
    <property type="match status" value="1"/>
</dbReference>
<dbReference type="Pfam" id="PF20703">
    <property type="entry name" value="nSTAND1"/>
    <property type="match status" value="1"/>
</dbReference>
<organism evidence="2">
    <name type="scientific">Ralstonia solanacearum</name>
    <name type="common">Pseudomonas solanacearum</name>
    <dbReference type="NCBI Taxonomy" id="305"/>
    <lineage>
        <taxon>Bacteria</taxon>
        <taxon>Pseudomonadati</taxon>
        <taxon>Pseudomonadota</taxon>
        <taxon>Betaproteobacteria</taxon>
        <taxon>Burkholderiales</taxon>
        <taxon>Burkholderiaceae</taxon>
        <taxon>Ralstonia</taxon>
        <taxon>Ralstonia solanacearum species complex</taxon>
    </lineage>
</organism>
<dbReference type="AlphaFoldDB" id="A0A0S4TVS0"/>
<evidence type="ECO:0000259" key="1">
    <source>
        <dbReference type="Pfam" id="PF20703"/>
    </source>
</evidence>
<dbReference type="PANTHER" id="PTHR35894:SF1">
    <property type="entry name" value="PHOSPHORIBULOKINASE _ URIDINE KINASE FAMILY"/>
    <property type="match status" value="1"/>
</dbReference>
<dbReference type="InterPro" id="IPR049052">
    <property type="entry name" value="nSTAND1"/>
</dbReference>
<dbReference type="EMBL" id="LN899819">
    <property type="protein sequence ID" value="CUV14121.1"/>
    <property type="molecule type" value="Genomic_DNA"/>
</dbReference>